<evidence type="ECO:0000256" key="2">
    <source>
        <dbReference type="ARBA" id="ARBA00022692"/>
    </source>
</evidence>
<comment type="subcellular location">
    <subcellularLocation>
        <location evidence="6">Cell membrane</location>
        <topology evidence="6">Multi-pass membrane protein</topology>
    </subcellularLocation>
    <subcellularLocation>
        <location evidence="1">Membrane</location>
        <topology evidence="1">Multi-pass membrane protein</topology>
    </subcellularLocation>
</comment>
<dbReference type="Proteomes" id="UP001138997">
    <property type="component" value="Unassembled WGS sequence"/>
</dbReference>
<dbReference type="GO" id="GO:0140359">
    <property type="term" value="F:ABC-type transporter activity"/>
    <property type="evidence" value="ECO:0007669"/>
    <property type="project" value="InterPro"/>
</dbReference>
<feature type="domain" description="ABC transmembrane type-2" evidence="7">
    <location>
        <begin position="35"/>
        <end position="273"/>
    </location>
</feature>
<keyword evidence="4 6" id="KW-0472">Membrane</keyword>
<keyword evidence="2 6" id="KW-0812">Transmembrane</keyword>
<dbReference type="InterPro" id="IPR051784">
    <property type="entry name" value="Nod_factor_ABC_transporter"/>
</dbReference>
<evidence type="ECO:0000259" key="7">
    <source>
        <dbReference type="PROSITE" id="PS51012"/>
    </source>
</evidence>
<feature type="transmembrane region" description="Helical" evidence="6">
    <location>
        <begin position="160"/>
        <end position="184"/>
    </location>
</feature>
<evidence type="ECO:0000313" key="8">
    <source>
        <dbReference type="EMBL" id="MCD5309497.1"/>
    </source>
</evidence>
<evidence type="ECO:0000256" key="3">
    <source>
        <dbReference type="ARBA" id="ARBA00022989"/>
    </source>
</evidence>
<keyword evidence="3 6" id="KW-1133">Transmembrane helix</keyword>
<keyword evidence="6" id="KW-0813">Transport</keyword>
<name>A0A9X1N6X7_9ACTN</name>
<dbReference type="InterPro" id="IPR047817">
    <property type="entry name" value="ABC2_TM_bact-type"/>
</dbReference>
<proteinExistence type="inferred from homology"/>
<dbReference type="PIRSF" id="PIRSF006648">
    <property type="entry name" value="DrrB"/>
    <property type="match status" value="1"/>
</dbReference>
<evidence type="ECO:0000256" key="4">
    <source>
        <dbReference type="ARBA" id="ARBA00023136"/>
    </source>
</evidence>
<comment type="similarity">
    <text evidence="6">Belongs to the ABC-2 integral membrane protein family.</text>
</comment>
<dbReference type="Pfam" id="PF01061">
    <property type="entry name" value="ABC2_membrane"/>
    <property type="match status" value="1"/>
</dbReference>
<keyword evidence="9" id="KW-1185">Reference proteome</keyword>
<feature type="transmembrane region" description="Helical" evidence="6">
    <location>
        <begin position="36"/>
        <end position="56"/>
    </location>
</feature>
<keyword evidence="6" id="KW-1003">Cell membrane</keyword>
<keyword evidence="5" id="KW-0046">Antibiotic resistance</keyword>
<evidence type="ECO:0000256" key="1">
    <source>
        <dbReference type="ARBA" id="ARBA00004141"/>
    </source>
</evidence>
<feature type="transmembrane region" description="Helical" evidence="6">
    <location>
        <begin position="246"/>
        <end position="265"/>
    </location>
</feature>
<protein>
    <recommendedName>
        <fullName evidence="6">Transport permease protein</fullName>
    </recommendedName>
</protein>
<accession>A0A9X1N6X7</accession>
<dbReference type="InterPro" id="IPR013525">
    <property type="entry name" value="ABC2_TM"/>
</dbReference>
<dbReference type="RefSeq" id="WP_231438422.1">
    <property type="nucleotide sequence ID" value="NZ_JAJOMB010000001.1"/>
</dbReference>
<feature type="transmembrane region" description="Helical" evidence="6">
    <location>
        <begin position="123"/>
        <end position="148"/>
    </location>
</feature>
<dbReference type="GO" id="GO:0046677">
    <property type="term" value="P:response to antibiotic"/>
    <property type="evidence" value="ECO:0007669"/>
    <property type="project" value="UniProtKB-KW"/>
</dbReference>
<evidence type="ECO:0000313" key="9">
    <source>
        <dbReference type="Proteomes" id="UP001138997"/>
    </source>
</evidence>
<sequence>MSTAFPMTRAARPEPLRDSLTMLGRQIRRLRRYPELTVIVVAIPLIFLLLFVFVFGDTLGAGLAAGAGPVGGDRADYANYVMPAILIMTVASVATGTSSTVSMDMTTGITDRFRSMSISPGSVLTGHALGAVVQNVISLVIVLAVGFAVGFRPAAGPLEWLGATALLLGLSLAVAWLSVVGGLLARSVETASNYGLPLVILPFLGSGFVPTDSMPAGLAWFAEYQPFTPIMDTLRSLMLDTDLSAGTAWAAGAWCVGLTLLGYLYSRRVYARPRKA</sequence>
<dbReference type="GO" id="GO:0043190">
    <property type="term" value="C:ATP-binding cassette (ABC) transporter complex"/>
    <property type="evidence" value="ECO:0007669"/>
    <property type="project" value="InterPro"/>
</dbReference>
<dbReference type="PANTHER" id="PTHR43229">
    <property type="entry name" value="NODULATION PROTEIN J"/>
    <property type="match status" value="1"/>
</dbReference>
<comment type="caution">
    <text evidence="8">The sequence shown here is derived from an EMBL/GenBank/DDBJ whole genome shotgun (WGS) entry which is preliminary data.</text>
</comment>
<dbReference type="PANTHER" id="PTHR43229:SF2">
    <property type="entry name" value="NODULATION PROTEIN J"/>
    <property type="match status" value="1"/>
</dbReference>
<dbReference type="InterPro" id="IPR000412">
    <property type="entry name" value="ABC_2_transport"/>
</dbReference>
<reference evidence="8" key="1">
    <citation type="submission" date="2021-11" db="EMBL/GenBank/DDBJ databases">
        <title>Streptomyces corallinus and Kineosporia corallina sp. nov., two new coral-derived marine actinobacteria.</title>
        <authorList>
            <person name="Buangrab K."/>
            <person name="Sutthacheep M."/>
            <person name="Yeemin T."/>
            <person name="Harunari E."/>
            <person name="Igarashi Y."/>
            <person name="Sripreechasak P."/>
            <person name="Kanchanasin P."/>
            <person name="Tanasupawat S."/>
            <person name="Phongsopitanun W."/>
        </authorList>
    </citation>
    <scope>NUCLEOTIDE SEQUENCE</scope>
    <source>
        <strain evidence="8">JCM 31032</strain>
    </source>
</reference>
<feature type="transmembrane region" description="Helical" evidence="6">
    <location>
        <begin position="191"/>
        <end position="209"/>
    </location>
</feature>
<dbReference type="EMBL" id="JAJOMB010000001">
    <property type="protein sequence ID" value="MCD5309497.1"/>
    <property type="molecule type" value="Genomic_DNA"/>
</dbReference>
<gene>
    <name evidence="8" type="ORF">LR394_01190</name>
</gene>
<feature type="transmembrane region" description="Helical" evidence="6">
    <location>
        <begin position="80"/>
        <end position="102"/>
    </location>
</feature>
<evidence type="ECO:0000256" key="6">
    <source>
        <dbReference type="RuleBase" id="RU361157"/>
    </source>
</evidence>
<evidence type="ECO:0000256" key="5">
    <source>
        <dbReference type="ARBA" id="ARBA00023251"/>
    </source>
</evidence>
<dbReference type="PROSITE" id="PS51012">
    <property type="entry name" value="ABC_TM2"/>
    <property type="match status" value="1"/>
</dbReference>
<dbReference type="AlphaFoldDB" id="A0A9X1N6X7"/>
<organism evidence="8 9">
    <name type="scientific">Kineosporia babensis</name>
    <dbReference type="NCBI Taxonomy" id="499548"/>
    <lineage>
        <taxon>Bacteria</taxon>
        <taxon>Bacillati</taxon>
        <taxon>Actinomycetota</taxon>
        <taxon>Actinomycetes</taxon>
        <taxon>Kineosporiales</taxon>
        <taxon>Kineosporiaceae</taxon>
        <taxon>Kineosporia</taxon>
    </lineage>
</organism>